<dbReference type="PANTHER" id="PTHR35024">
    <property type="entry name" value="HYPOTHETICAL CYTOSOLIC PROTEIN"/>
    <property type="match status" value="1"/>
</dbReference>
<organism evidence="2 3">
    <name type="scientific">Paenibacillus campinasensis</name>
    <dbReference type="NCBI Taxonomy" id="66347"/>
    <lineage>
        <taxon>Bacteria</taxon>
        <taxon>Bacillati</taxon>
        <taxon>Bacillota</taxon>
        <taxon>Bacilli</taxon>
        <taxon>Bacillales</taxon>
        <taxon>Paenibacillaceae</taxon>
        <taxon>Paenibacillus</taxon>
    </lineage>
</organism>
<reference evidence="2 3" key="1">
    <citation type="submission" date="2017-07" db="EMBL/GenBank/DDBJ databases">
        <title>Isolation and whole genome analysis of endospore-forming bacteria from heroin.</title>
        <authorList>
            <person name="Kalinowski J."/>
            <person name="Ahrens B."/>
            <person name="Al-Dilaimi A."/>
            <person name="Winkler A."/>
            <person name="Wibberg D."/>
            <person name="Schleenbecker U."/>
            <person name="Ruckert C."/>
            <person name="Wolfel R."/>
            <person name="Grass G."/>
        </authorList>
    </citation>
    <scope>NUCLEOTIDE SEQUENCE [LARGE SCALE GENOMIC DNA]</scope>
    <source>
        <strain evidence="2 3">7537-G1</strain>
    </source>
</reference>
<evidence type="ECO:0000256" key="1">
    <source>
        <dbReference type="ARBA" id="ARBA00044755"/>
    </source>
</evidence>
<dbReference type="Pfam" id="PF04519">
    <property type="entry name" value="Bactofilin"/>
    <property type="match status" value="1"/>
</dbReference>
<dbReference type="Proteomes" id="UP000215596">
    <property type="component" value="Unassembled WGS sequence"/>
</dbReference>
<dbReference type="InterPro" id="IPR007607">
    <property type="entry name" value="BacA/B"/>
</dbReference>
<evidence type="ECO:0008006" key="4">
    <source>
        <dbReference type="Google" id="ProtNLM"/>
    </source>
</evidence>
<accession>A0A268EKJ1</accession>
<dbReference type="OrthoDB" id="1730007at2"/>
<evidence type="ECO:0000313" key="3">
    <source>
        <dbReference type="Proteomes" id="UP000215596"/>
    </source>
</evidence>
<dbReference type="EMBL" id="NPBY01000063">
    <property type="protein sequence ID" value="PAD73625.1"/>
    <property type="molecule type" value="Genomic_DNA"/>
</dbReference>
<evidence type="ECO:0000313" key="2">
    <source>
        <dbReference type="EMBL" id="PAD73625.1"/>
    </source>
</evidence>
<proteinExistence type="inferred from homology"/>
<dbReference type="RefSeq" id="WP_095267012.1">
    <property type="nucleotide sequence ID" value="NZ_NPBY01000063.1"/>
</dbReference>
<dbReference type="AlphaFoldDB" id="A0A268EKJ1"/>
<name>A0A268EKJ1_9BACL</name>
<comment type="caution">
    <text evidence="2">The sequence shown here is derived from an EMBL/GenBank/DDBJ whole genome shotgun (WGS) entry which is preliminary data.</text>
</comment>
<protein>
    <recommendedName>
        <fullName evidence="4">Polymer-forming cytoskeletal protein</fullName>
    </recommendedName>
</protein>
<dbReference type="PANTHER" id="PTHR35024:SF4">
    <property type="entry name" value="POLYMER-FORMING CYTOSKELETAL PROTEIN"/>
    <property type="match status" value="1"/>
</dbReference>
<gene>
    <name evidence="2" type="ORF">CHH67_19495</name>
</gene>
<sequence length="241" mass="25932">MSAYEKRSDLKISGAGNGSGGVYDKVKIDGAGTVNGDVDCHDFVANGSAKVQGQLKAEAIRIHGSASVEGPVQSESMKIYGSGGFKQNVRSRSIYVAGHCAIKGQCQSQELELTGSLSVHGDVQSEVMQSKGSFHVDGRLHIGKADIQMVGPCKAMEIIGDDVAVTRKGKKFWDLLNFSCKMPGLEADLIEGDILHLEFTEADIVRGNRVTLGQGCKVRLVEYRDELHQDPQAKVGEARRI</sequence>
<comment type="similarity">
    <text evidence="1">Belongs to the bactofilin family.</text>
</comment>